<evidence type="ECO:0000313" key="2">
    <source>
        <dbReference type="Proteomes" id="UP000616151"/>
    </source>
</evidence>
<reference evidence="1" key="1">
    <citation type="submission" date="2021-01" db="EMBL/GenBank/DDBJ databases">
        <authorList>
            <person name="Sun Q."/>
        </authorList>
    </citation>
    <scope>NUCLEOTIDE SEQUENCE</scope>
    <source>
        <strain evidence="1">YIM B02566</strain>
    </source>
</reference>
<sequence>MLRFIAGRLALIPLMLLGVSAVVFAMLRLGRGDPALDYLRLSQIPPTDAAIAKARVLLGLDRPLVEQYLTWLWDAVRLDFGVSYATRRPVLDEFLYYLPATLQLAAVALVVTLAVSLPLGIWAARHPDKLPDQIVRGIAFIGVSMPNFWLGFLLVMVFSVWLGLLPPLGKGGVEHMLMPVLAVSLMSLSINARMLRTSMLEAGGQRHVLYARLRGLSDGNVTRHHILRNALLPIVTATGMHIGELIGGTLVVENIFGWPGLGRYAVSAIYNRDFPVLQCFVLLMTLIFVLCNLVIDILYAWLDPRIRMFAERSR</sequence>
<dbReference type="EMBL" id="JAENHL010000008">
    <property type="protein sequence ID" value="MBK1870860.1"/>
    <property type="molecule type" value="Genomic_DNA"/>
</dbReference>
<dbReference type="Proteomes" id="UP000616151">
    <property type="component" value="Unassembled WGS sequence"/>
</dbReference>
<name>A0ACC5RDW8_9HYPH</name>
<keyword evidence="2" id="KW-1185">Reference proteome</keyword>
<proteinExistence type="predicted"/>
<comment type="caution">
    <text evidence="1">The sequence shown here is derived from an EMBL/GenBank/DDBJ whole genome shotgun (WGS) entry which is preliminary data.</text>
</comment>
<organism evidence="1 2">
    <name type="scientific">Taklimakanibacter albus</name>
    <dbReference type="NCBI Taxonomy" id="2800327"/>
    <lineage>
        <taxon>Bacteria</taxon>
        <taxon>Pseudomonadati</taxon>
        <taxon>Pseudomonadota</taxon>
        <taxon>Alphaproteobacteria</taxon>
        <taxon>Hyphomicrobiales</taxon>
        <taxon>Aestuariivirgaceae</taxon>
        <taxon>Taklimakanibacter</taxon>
    </lineage>
</organism>
<accession>A0ACC5RDW8</accession>
<protein>
    <submittedName>
        <fullName evidence="1">Nickel ABC transporter permease subunit NikB</fullName>
    </submittedName>
</protein>
<gene>
    <name evidence="1" type="primary">nikB</name>
    <name evidence="1" type="ORF">JHL16_31130</name>
</gene>
<evidence type="ECO:0000313" key="1">
    <source>
        <dbReference type="EMBL" id="MBK1870860.1"/>
    </source>
</evidence>